<keyword evidence="2" id="KW-1185">Reference proteome</keyword>
<evidence type="ECO:0000313" key="2">
    <source>
        <dbReference type="Proteomes" id="UP000321497"/>
    </source>
</evidence>
<dbReference type="Proteomes" id="UP000321497">
    <property type="component" value="Unassembled WGS sequence"/>
</dbReference>
<name>A0A5C6YXH8_9FLAO</name>
<dbReference type="EMBL" id="VORT01000010">
    <property type="protein sequence ID" value="TXD72117.1"/>
    <property type="molecule type" value="Genomic_DNA"/>
</dbReference>
<organism evidence="1 2">
    <name type="scientific">Aequorivita antarctica</name>
    <dbReference type="NCBI Taxonomy" id="153266"/>
    <lineage>
        <taxon>Bacteria</taxon>
        <taxon>Pseudomonadati</taxon>
        <taxon>Bacteroidota</taxon>
        <taxon>Flavobacteriia</taxon>
        <taxon>Flavobacteriales</taxon>
        <taxon>Flavobacteriaceae</taxon>
        <taxon>Aequorivita</taxon>
    </lineage>
</organism>
<proteinExistence type="predicted"/>
<evidence type="ECO:0000313" key="1">
    <source>
        <dbReference type="EMBL" id="TXD72117.1"/>
    </source>
</evidence>
<reference evidence="1 2" key="1">
    <citation type="submission" date="2019-08" db="EMBL/GenBank/DDBJ databases">
        <title>Genome of Aequorivita antarctica SW49 (type strain).</title>
        <authorList>
            <person name="Bowman J.P."/>
        </authorList>
    </citation>
    <scope>NUCLEOTIDE SEQUENCE [LARGE SCALE GENOMIC DNA]</scope>
    <source>
        <strain evidence="1 2">SW49</strain>
    </source>
</reference>
<dbReference type="Gene3D" id="3.30.420.60">
    <property type="entry name" value="eRF1 domain 2"/>
    <property type="match status" value="1"/>
</dbReference>
<dbReference type="SUPFAM" id="SSF53137">
    <property type="entry name" value="Translational machinery components"/>
    <property type="match status" value="1"/>
</dbReference>
<evidence type="ECO:0008006" key="3">
    <source>
        <dbReference type="Google" id="ProtNLM"/>
    </source>
</evidence>
<accession>A0A5C6YXH8</accession>
<dbReference type="InterPro" id="IPR042226">
    <property type="entry name" value="eFR1_2_sf"/>
</dbReference>
<dbReference type="OrthoDB" id="1122364at2"/>
<gene>
    <name evidence="1" type="ORF">ESU54_13770</name>
</gene>
<dbReference type="RefSeq" id="WP_111844802.1">
    <property type="nucleotide sequence ID" value="NZ_UEGI01000009.1"/>
</dbReference>
<sequence length="125" mass="14654">MGTQKNLGIWMDHSTANFIDLDSIKNNHSIASKFTSNTKEEVLNRSEYTMHNKEEQMQEAFYKEISEEILKYNHVVLFGPTNAKSELHNYLKQNSHFKDIKIDVEAADKMTDNEKNVFVKNHFEQ</sequence>
<protein>
    <recommendedName>
        <fullName evidence="3">Host attachment protein</fullName>
    </recommendedName>
</protein>
<dbReference type="AlphaFoldDB" id="A0A5C6YXH8"/>
<comment type="caution">
    <text evidence="1">The sequence shown here is derived from an EMBL/GenBank/DDBJ whole genome shotgun (WGS) entry which is preliminary data.</text>
</comment>